<reference evidence="2 3" key="1">
    <citation type="submission" date="2018-07" db="EMBL/GenBank/DDBJ databases">
        <authorList>
            <person name="Quirk P.G."/>
            <person name="Krulwich T.A."/>
        </authorList>
    </citation>
    <scope>NUCLEOTIDE SEQUENCE [LARGE SCALE GENOMIC DNA]</scope>
    <source>
        <strain evidence="2 3">CC-BB4</strain>
    </source>
</reference>
<dbReference type="Pfam" id="PF04028">
    <property type="entry name" value="DUF374"/>
    <property type="match status" value="1"/>
</dbReference>
<evidence type="ECO:0000313" key="3">
    <source>
        <dbReference type="Proteomes" id="UP000254889"/>
    </source>
</evidence>
<name>A0A346A2V8_9HYPH</name>
<keyword evidence="3" id="KW-1185">Reference proteome</keyword>
<sequence>MTLLKRIVGSSSFQETVGTLGAWYLRLVWHTSRVVLEPPTIYEEVKTPAIVGMWHGQHFMAPFIKKKNADHRTKVLISRHRDGEINARAARKLGIETIRGSGAHNGEFYRKGGVSAFTEMLEALRQGYNVAMTADVPKVSRVAGLGIVKLAQHSGRPIYAVAIASSRRKELDNWDRTAINLPFSRVAMVASQAIYVPRDADDAALESARQQVEQELNRVTARAYEIVDRKGSAAS</sequence>
<dbReference type="Proteomes" id="UP000254889">
    <property type="component" value="Chromosome"/>
</dbReference>
<dbReference type="RefSeq" id="WP_115693884.1">
    <property type="nucleotide sequence ID" value="NZ_CP031417.1"/>
</dbReference>
<evidence type="ECO:0000313" key="2">
    <source>
        <dbReference type="EMBL" id="AXK83505.1"/>
    </source>
</evidence>
<dbReference type="KEGG" id="ptaw:DW352_25045"/>
<dbReference type="OrthoDB" id="9810508at2"/>
<proteinExistence type="predicted"/>
<protein>
    <submittedName>
        <fullName evidence="2">DUF374 domain-containing protein</fullName>
    </submittedName>
</protein>
<evidence type="ECO:0000259" key="1">
    <source>
        <dbReference type="Pfam" id="PF04028"/>
    </source>
</evidence>
<dbReference type="InterPro" id="IPR007172">
    <property type="entry name" value="DUF374"/>
</dbReference>
<feature type="domain" description="DUF374" evidence="1">
    <location>
        <begin position="69"/>
        <end position="139"/>
    </location>
</feature>
<dbReference type="CDD" id="cd07983">
    <property type="entry name" value="LPLAT_DUF374-like"/>
    <property type="match status" value="1"/>
</dbReference>
<gene>
    <name evidence="2" type="ORF">DW352_25045</name>
</gene>
<dbReference type="AlphaFoldDB" id="A0A346A2V8"/>
<accession>A0A346A2V8</accession>
<organism evidence="2 3">
    <name type="scientific">Pseudolabrys taiwanensis</name>
    <dbReference type="NCBI Taxonomy" id="331696"/>
    <lineage>
        <taxon>Bacteria</taxon>
        <taxon>Pseudomonadati</taxon>
        <taxon>Pseudomonadota</taxon>
        <taxon>Alphaproteobacteria</taxon>
        <taxon>Hyphomicrobiales</taxon>
        <taxon>Xanthobacteraceae</taxon>
        <taxon>Pseudolabrys</taxon>
    </lineage>
</organism>
<dbReference type="EMBL" id="CP031417">
    <property type="protein sequence ID" value="AXK83505.1"/>
    <property type="molecule type" value="Genomic_DNA"/>
</dbReference>